<accession>A0ACA9RWX0</accession>
<organism evidence="1 2">
    <name type="scientific">Racocetra persica</name>
    <dbReference type="NCBI Taxonomy" id="160502"/>
    <lineage>
        <taxon>Eukaryota</taxon>
        <taxon>Fungi</taxon>
        <taxon>Fungi incertae sedis</taxon>
        <taxon>Mucoromycota</taxon>
        <taxon>Glomeromycotina</taxon>
        <taxon>Glomeromycetes</taxon>
        <taxon>Diversisporales</taxon>
        <taxon>Gigasporaceae</taxon>
        <taxon>Racocetra</taxon>
    </lineage>
</organism>
<evidence type="ECO:0000313" key="1">
    <source>
        <dbReference type="EMBL" id="CAG8815535.1"/>
    </source>
</evidence>
<sequence length="201" mass="23490">CGKELKKGEYLWCNKPNCDLSFLFGQDDQEPETLNAYAPAPSFIDTYNKKRKENGEIIYEMKEIHPVGKNSNKYRRGKVRISLFATNNQKVKTKGKVKDTDLNEIKELVKQNETFIYEEWKSEVRQNENVREQVKYYNPKAREEQHEHPKLLKLKIDEERITAFLEDKREISIPVSEKKAPIPAANIPTPPITHQVRLMGS</sequence>
<dbReference type="Proteomes" id="UP000789920">
    <property type="component" value="Unassembled WGS sequence"/>
</dbReference>
<feature type="non-terminal residue" evidence="1">
    <location>
        <position position="1"/>
    </location>
</feature>
<protein>
    <submittedName>
        <fullName evidence="1">18008_t:CDS:1</fullName>
    </submittedName>
</protein>
<reference evidence="1" key="1">
    <citation type="submission" date="2021-06" db="EMBL/GenBank/DDBJ databases">
        <authorList>
            <person name="Kallberg Y."/>
            <person name="Tangrot J."/>
            <person name="Rosling A."/>
        </authorList>
    </citation>
    <scope>NUCLEOTIDE SEQUENCE</scope>
    <source>
        <strain evidence="1">MA461A</strain>
    </source>
</reference>
<dbReference type="EMBL" id="CAJVQC010077409">
    <property type="protein sequence ID" value="CAG8815535.1"/>
    <property type="molecule type" value="Genomic_DNA"/>
</dbReference>
<keyword evidence="2" id="KW-1185">Reference proteome</keyword>
<evidence type="ECO:0000313" key="2">
    <source>
        <dbReference type="Proteomes" id="UP000789920"/>
    </source>
</evidence>
<gene>
    <name evidence="1" type="ORF">RPERSI_LOCUS24245</name>
</gene>
<comment type="caution">
    <text evidence="1">The sequence shown here is derived from an EMBL/GenBank/DDBJ whole genome shotgun (WGS) entry which is preliminary data.</text>
</comment>
<name>A0ACA9RWX0_9GLOM</name>
<proteinExistence type="predicted"/>